<dbReference type="Pfam" id="PF00650">
    <property type="entry name" value="CRAL_TRIO"/>
    <property type="match status" value="1"/>
</dbReference>
<dbReference type="SUPFAM" id="SSF52087">
    <property type="entry name" value="CRAL/TRIO domain"/>
    <property type="match status" value="1"/>
</dbReference>
<dbReference type="AlphaFoldDB" id="W7TT89"/>
<organism evidence="3 4">
    <name type="scientific">Nannochloropsis gaditana</name>
    <dbReference type="NCBI Taxonomy" id="72520"/>
    <lineage>
        <taxon>Eukaryota</taxon>
        <taxon>Sar</taxon>
        <taxon>Stramenopiles</taxon>
        <taxon>Ochrophyta</taxon>
        <taxon>Eustigmatophyceae</taxon>
        <taxon>Eustigmatales</taxon>
        <taxon>Monodopsidaceae</taxon>
        <taxon>Nannochloropsis</taxon>
    </lineage>
</organism>
<feature type="region of interest" description="Disordered" evidence="1">
    <location>
        <begin position="69"/>
        <end position="99"/>
    </location>
</feature>
<dbReference type="CDD" id="cd00170">
    <property type="entry name" value="SEC14"/>
    <property type="match status" value="1"/>
</dbReference>
<comment type="caution">
    <text evidence="3">The sequence shown here is derived from an EMBL/GenBank/DDBJ whole genome shotgun (WGS) entry which is preliminary data.</text>
</comment>
<dbReference type="PANTHER" id="PTHR45657:SF61">
    <property type="entry name" value="CRAL-TRIO DOMAIN-CONTAINING PROTEIN"/>
    <property type="match status" value="1"/>
</dbReference>
<reference evidence="3 4" key="1">
    <citation type="journal article" date="2014" name="Mol. Plant">
        <title>Chromosome Scale Genome Assembly and Transcriptome Profiling of Nannochloropsis gaditana in Nitrogen Depletion.</title>
        <authorList>
            <person name="Corteggiani Carpinelli E."/>
            <person name="Telatin A."/>
            <person name="Vitulo N."/>
            <person name="Forcato C."/>
            <person name="D'Angelo M."/>
            <person name="Schiavon R."/>
            <person name="Vezzi A."/>
            <person name="Giacometti G.M."/>
            <person name="Morosinotto T."/>
            <person name="Valle G."/>
        </authorList>
    </citation>
    <scope>NUCLEOTIDE SEQUENCE [LARGE SCALE GENOMIC DNA]</scope>
    <source>
        <strain evidence="3 4">B-31</strain>
    </source>
</reference>
<feature type="compositionally biased region" description="Basic and acidic residues" evidence="1">
    <location>
        <begin position="88"/>
        <end position="99"/>
    </location>
</feature>
<evidence type="ECO:0000259" key="2">
    <source>
        <dbReference type="PROSITE" id="PS50191"/>
    </source>
</evidence>
<feature type="region of interest" description="Disordered" evidence="1">
    <location>
        <begin position="1"/>
        <end position="37"/>
    </location>
</feature>
<dbReference type="Proteomes" id="UP000019335">
    <property type="component" value="Chromosome 8"/>
</dbReference>
<feature type="compositionally biased region" description="Polar residues" evidence="1">
    <location>
        <begin position="72"/>
        <end position="86"/>
    </location>
</feature>
<dbReference type="InterPro" id="IPR001251">
    <property type="entry name" value="CRAL-TRIO_dom"/>
</dbReference>
<dbReference type="InterPro" id="IPR051026">
    <property type="entry name" value="PI/PC_transfer"/>
</dbReference>
<accession>W7TT89</accession>
<dbReference type="EMBL" id="AZIL01000609">
    <property type="protein sequence ID" value="EWM26753.1"/>
    <property type="molecule type" value="Genomic_DNA"/>
</dbReference>
<feature type="domain" description="CRAL-TRIO" evidence="2">
    <location>
        <begin position="139"/>
        <end position="308"/>
    </location>
</feature>
<sequence length="341" mass="38514">MPATVEGTGTQSMVPSALRDPPGSSAEVIGAFPNPQSSKVIHDLTHQAPVTGATPSSVQSELAAALDDSSSKVSGTNDHLATSSNLAKKVETPDPDKPNQRFIDGCLGDMEEAKRRWRITLQWRKEFGTDEILEKPHKFFDLIKDAYPHWYCCQGRTGQPVYYERSGQVDQRRMRAAGCGVEELVWHYIWMTEFCYNQLHPSETAKTITILDVQGVGIRDLAGEAFDFLRRSIHLIGEHYPERSLVIMIVGAPTWFSVLWKIIRPLINSRTQAKCKICSKKETFQTIKEFVDPEFIPVEYGGLLKYSDQPDSCRRQSPEEVRMREFVLAVNRRHGVEMVEG</sequence>
<evidence type="ECO:0000256" key="1">
    <source>
        <dbReference type="SAM" id="MobiDB-lite"/>
    </source>
</evidence>
<dbReference type="InterPro" id="IPR036865">
    <property type="entry name" value="CRAL-TRIO_dom_sf"/>
</dbReference>
<dbReference type="Gene3D" id="3.40.525.10">
    <property type="entry name" value="CRAL-TRIO lipid binding domain"/>
    <property type="match status" value="1"/>
</dbReference>
<dbReference type="OrthoDB" id="1434354at2759"/>
<proteinExistence type="predicted"/>
<protein>
    <submittedName>
        <fullName evidence="3">Phosphoinositol transporter</fullName>
    </submittedName>
</protein>
<evidence type="ECO:0000313" key="4">
    <source>
        <dbReference type="Proteomes" id="UP000019335"/>
    </source>
</evidence>
<dbReference type="PANTHER" id="PTHR45657">
    <property type="entry name" value="CRAL-TRIO DOMAIN-CONTAINING PROTEIN YKL091C-RELATED"/>
    <property type="match status" value="1"/>
</dbReference>
<dbReference type="InterPro" id="IPR036273">
    <property type="entry name" value="CRAL/TRIO_N_dom_sf"/>
</dbReference>
<gene>
    <name evidence="3" type="ORF">Naga_100001g140</name>
</gene>
<dbReference type="SUPFAM" id="SSF46938">
    <property type="entry name" value="CRAL/TRIO N-terminal domain"/>
    <property type="match status" value="1"/>
</dbReference>
<name>W7TT89_9STRA</name>
<dbReference type="PROSITE" id="PS50191">
    <property type="entry name" value="CRAL_TRIO"/>
    <property type="match status" value="1"/>
</dbReference>
<evidence type="ECO:0000313" key="3">
    <source>
        <dbReference type="EMBL" id="EWM26753.1"/>
    </source>
</evidence>
<keyword evidence="4" id="KW-1185">Reference proteome</keyword>
<dbReference type="SMART" id="SM00516">
    <property type="entry name" value="SEC14"/>
    <property type="match status" value="1"/>
</dbReference>